<comment type="caution">
    <text evidence="1">The sequence shown here is derived from an EMBL/GenBank/DDBJ whole genome shotgun (WGS) entry which is preliminary data.</text>
</comment>
<name>A0A414YC66_9BACT</name>
<gene>
    <name evidence="1" type="ORF">DW192_04840</name>
</gene>
<proteinExistence type="predicted"/>
<dbReference type="EMBL" id="QRKB01000008">
    <property type="protein sequence ID" value="RHH83732.1"/>
    <property type="molecule type" value="Genomic_DNA"/>
</dbReference>
<organism evidence="1 2">
    <name type="scientific">Segatella copri</name>
    <dbReference type="NCBI Taxonomy" id="165179"/>
    <lineage>
        <taxon>Bacteria</taxon>
        <taxon>Pseudomonadati</taxon>
        <taxon>Bacteroidota</taxon>
        <taxon>Bacteroidia</taxon>
        <taxon>Bacteroidales</taxon>
        <taxon>Prevotellaceae</taxon>
        <taxon>Segatella</taxon>
    </lineage>
</organism>
<dbReference type="AlphaFoldDB" id="A0A414YC66"/>
<sequence>MKGLSYRNLKYIRQWYQFYNEQLTIWQQAVAKLDEVNVQ</sequence>
<evidence type="ECO:0000313" key="2">
    <source>
        <dbReference type="Proteomes" id="UP000284548"/>
    </source>
</evidence>
<reference evidence="1 2" key="1">
    <citation type="submission" date="2018-08" db="EMBL/GenBank/DDBJ databases">
        <title>A genome reference for cultivated species of the human gut microbiota.</title>
        <authorList>
            <person name="Zou Y."/>
            <person name="Xue W."/>
            <person name="Luo G."/>
        </authorList>
    </citation>
    <scope>NUCLEOTIDE SEQUENCE [LARGE SCALE GENOMIC DNA]</scope>
    <source>
        <strain evidence="1 2">AM16-54</strain>
    </source>
</reference>
<dbReference type="Proteomes" id="UP000284548">
    <property type="component" value="Unassembled WGS sequence"/>
</dbReference>
<protein>
    <submittedName>
        <fullName evidence="1">Uncharacterized protein</fullName>
    </submittedName>
</protein>
<accession>A0A414YC66</accession>
<evidence type="ECO:0000313" key="1">
    <source>
        <dbReference type="EMBL" id="RHH83732.1"/>
    </source>
</evidence>